<dbReference type="EMBL" id="BMAW01040269">
    <property type="protein sequence ID" value="GFU59047.1"/>
    <property type="molecule type" value="Genomic_DNA"/>
</dbReference>
<gene>
    <name evidence="1" type="ORF">NPIL_685421</name>
</gene>
<proteinExistence type="predicted"/>
<sequence>MACGKNLLKNAIIRRVHSSHERMHLIGNDGSVYTVIEGAQEWFIEDFFLISPGENAIVHRYGAVQADTNQQRQIVSTVLGSSL</sequence>
<evidence type="ECO:0000313" key="2">
    <source>
        <dbReference type="Proteomes" id="UP000887013"/>
    </source>
</evidence>
<reference evidence="1" key="1">
    <citation type="submission" date="2020-08" db="EMBL/GenBank/DDBJ databases">
        <title>Multicomponent nature underlies the extraordinary mechanical properties of spider dragline silk.</title>
        <authorList>
            <person name="Kono N."/>
            <person name="Nakamura H."/>
            <person name="Mori M."/>
            <person name="Yoshida Y."/>
            <person name="Ohtoshi R."/>
            <person name="Malay A.D."/>
            <person name="Moran D.A.P."/>
            <person name="Tomita M."/>
            <person name="Numata K."/>
            <person name="Arakawa K."/>
        </authorList>
    </citation>
    <scope>NUCLEOTIDE SEQUENCE</scope>
</reference>
<evidence type="ECO:0000313" key="1">
    <source>
        <dbReference type="EMBL" id="GFU59047.1"/>
    </source>
</evidence>
<organism evidence="1 2">
    <name type="scientific">Nephila pilipes</name>
    <name type="common">Giant wood spider</name>
    <name type="synonym">Nephila maculata</name>
    <dbReference type="NCBI Taxonomy" id="299642"/>
    <lineage>
        <taxon>Eukaryota</taxon>
        <taxon>Metazoa</taxon>
        <taxon>Ecdysozoa</taxon>
        <taxon>Arthropoda</taxon>
        <taxon>Chelicerata</taxon>
        <taxon>Arachnida</taxon>
        <taxon>Araneae</taxon>
        <taxon>Araneomorphae</taxon>
        <taxon>Entelegynae</taxon>
        <taxon>Araneoidea</taxon>
        <taxon>Nephilidae</taxon>
        <taxon>Nephila</taxon>
    </lineage>
</organism>
<comment type="caution">
    <text evidence="1">The sequence shown here is derived from an EMBL/GenBank/DDBJ whole genome shotgun (WGS) entry which is preliminary data.</text>
</comment>
<dbReference type="Proteomes" id="UP000887013">
    <property type="component" value="Unassembled WGS sequence"/>
</dbReference>
<keyword evidence="2" id="KW-1185">Reference proteome</keyword>
<accession>A0A8X6R3X1</accession>
<name>A0A8X6R3X1_NEPPI</name>
<dbReference type="AlphaFoldDB" id="A0A8X6R3X1"/>
<protein>
    <submittedName>
        <fullName evidence="1">Uncharacterized protein</fullName>
    </submittedName>
</protein>